<reference evidence="7" key="1">
    <citation type="submission" date="2019-08" db="EMBL/GenBank/DDBJ databases">
        <title>Organohalide respiration in Sulfurospirillum species is regulated by a two-component system as unraveled by comparative genomics, and transcriptomics, and regulator binding studies.</title>
        <authorList>
            <person name="Goris T."/>
            <person name="Esken J."/>
            <person name="Gadkari J."/>
            <person name="Bischler T."/>
            <person name="Foerstner K."/>
            <person name="Sharma C.M."/>
            <person name="Diekert G."/>
            <person name="Schubert T."/>
        </authorList>
    </citation>
    <scope>NUCLEOTIDE SEQUENCE [LARGE SCALE GENOMIC DNA]</scope>
    <source>
        <strain evidence="7">N</strain>
    </source>
</reference>
<gene>
    <name evidence="7" type="ORF">SMN_1847</name>
</gene>
<keyword evidence="8" id="KW-1185">Reference proteome</keyword>
<dbReference type="Pfam" id="PF03544">
    <property type="entry name" value="TonB_C"/>
    <property type="match status" value="1"/>
</dbReference>
<organism evidence="7 8">
    <name type="scientific">Sulfurospirillum multivorans</name>
    <name type="common">Dehalospirillum multivorans</name>
    <dbReference type="NCBI Taxonomy" id="66821"/>
    <lineage>
        <taxon>Bacteria</taxon>
        <taxon>Pseudomonadati</taxon>
        <taxon>Campylobacterota</taxon>
        <taxon>Epsilonproteobacteria</taxon>
        <taxon>Campylobacterales</taxon>
        <taxon>Sulfurospirillaceae</taxon>
        <taxon>Sulfurospirillum</taxon>
    </lineage>
</organism>
<dbReference type="InterPro" id="IPR037682">
    <property type="entry name" value="TonB_C"/>
</dbReference>
<protein>
    <submittedName>
        <fullName evidence="7">Periplasmic binding protein TonB domain-containing protein</fullName>
    </submittedName>
</protein>
<dbReference type="SUPFAM" id="SSF74653">
    <property type="entry name" value="TolA/TonB C-terminal domain"/>
    <property type="match status" value="1"/>
</dbReference>
<dbReference type="PROSITE" id="PS52015">
    <property type="entry name" value="TONB_CTD"/>
    <property type="match status" value="1"/>
</dbReference>
<evidence type="ECO:0000313" key="8">
    <source>
        <dbReference type="Proteomes" id="UP000323483"/>
    </source>
</evidence>
<keyword evidence="3 5" id="KW-1133">Transmembrane helix</keyword>
<proteinExistence type="predicted"/>
<dbReference type="EMBL" id="CP042966">
    <property type="protein sequence ID" value="QEH06612.1"/>
    <property type="molecule type" value="Genomic_DNA"/>
</dbReference>
<accession>A0ABX5Z151</accession>
<keyword evidence="2 5" id="KW-0812">Transmembrane</keyword>
<feature type="domain" description="TonB C-terminal" evidence="6">
    <location>
        <begin position="102"/>
        <end position="189"/>
    </location>
</feature>
<evidence type="ECO:0000256" key="4">
    <source>
        <dbReference type="ARBA" id="ARBA00023136"/>
    </source>
</evidence>
<feature type="transmembrane region" description="Helical" evidence="5">
    <location>
        <begin position="12"/>
        <end position="35"/>
    </location>
</feature>
<evidence type="ECO:0000256" key="1">
    <source>
        <dbReference type="ARBA" id="ARBA00004167"/>
    </source>
</evidence>
<dbReference type="Gene3D" id="3.30.1150.10">
    <property type="match status" value="1"/>
</dbReference>
<evidence type="ECO:0000256" key="2">
    <source>
        <dbReference type="ARBA" id="ARBA00022692"/>
    </source>
</evidence>
<evidence type="ECO:0000256" key="5">
    <source>
        <dbReference type="SAM" id="Phobius"/>
    </source>
</evidence>
<evidence type="ECO:0000313" key="7">
    <source>
        <dbReference type="EMBL" id="QEH06612.1"/>
    </source>
</evidence>
<comment type="subcellular location">
    <subcellularLocation>
        <location evidence="1">Membrane</location>
        <topology evidence="1">Single-pass membrane protein</topology>
    </subcellularLocation>
</comment>
<name>A0ABX5Z151_SULMU</name>
<sequence length="189" mass="21614">MDDSRSKRYDIIGFSLSIFLHVTVALILFLDFSFIQKPKRHQESIQIELIEIDRIITAPIQEEKRALPNESKNLDTTGIVSEPKKISEKDFEANTKHPIEKIDFELIKRKILANLIFPPIAQQNAWFGTVQLAITINEMGQLVSSKINQTSGKKIFDDVVLMAVEKLKFDVLPKPSVTSTLLFDIEFTR</sequence>
<dbReference type="InterPro" id="IPR006260">
    <property type="entry name" value="TonB/TolA_C"/>
</dbReference>
<dbReference type="Proteomes" id="UP000323483">
    <property type="component" value="Chromosome"/>
</dbReference>
<evidence type="ECO:0000259" key="6">
    <source>
        <dbReference type="PROSITE" id="PS52015"/>
    </source>
</evidence>
<evidence type="ECO:0000256" key="3">
    <source>
        <dbReference type="ARBA" id="ARBA00022989"/>
    </source>
</evidence>
<keyword evidence="4 5" id="KW-0472">Membrane</keyword>
<dbReference type="NCBIfam" id="TIGR01352">
    <property type="entry name" value="tonB_Cterm"/>
    <property type="match status" value="1"/>
</dbReference>